<feature type="transmembrane region" description="Helical" evidence="7">
    <location>
        <begin position="420"/>
        <end position="440"/>
    </location>
</feature>
<evidence type="ECO:0000256" key="6">
    <source>
        <dbReference type="ARBA" id="ARBA00023136"/>
    </source>
</evidence>
<dbReference type="EMBL" id="JAQHRD010000008">
    <property type="protein sequence ID" value="KAJ6438485.1"/>
    <property type="molecule type" value="Genomic_DNA"/>
</dbReference>
<accession>A0AB34FHT3</accession>
<gene>
    <name evidence="9" type="ORF">O9K51_09078</name>
</gene>
<dbReference type="Gene3D" id="3.40.50.1580">
    <property type="entry name" value="Nucleoside phosphorylase domain"/>
    <property type="match status" value="1"/>
</dbReference>
<dbReference type="SUPFAM" id="SSF53167">
    <property type="entry name" value="Purine and uridine phosphorylases"/>
    <property type="match status" value="1"/>
</dbReference>
<feature type="transmembrane region" description="Helical" evidence="7">
    <location>
        <begin position="452"/>
        <end position="474"/>
    </location>
</feature>
<evidence type="ECO:0000256" key="2">
    <source>
        <dbReference type="ARBA" id="ARBA00022448"/>
    </source>
</evidence>
<dbReference type="Pfam" id="PF06985">
    <property type="entry name" value="HET"/>
    <property type="match status" value="1"/>
</dbReference>
<evidence type="ECO:0000256" key="5">
    <source>
        <dbReference type="ARBA" id="ARBA00022989"/>
    </source>
</evidence>
<dbReference type="GO" id="GO:0003824">
    <property type="term" value="F:catalytic activity"/>
    <property type="evidence" value="ECO:0007669"/>
    <property type="project" value="InterPro"/>
</dbReference>
<dbReference type="InterPro" id="IPR010730">
    <property type="entry name" value="HET"/>
</dbReference>
<keyword evidence="10" id="KW-1185">Reference proteome</keyword>
<comment type="caution">
    <text evidence="9">The sequence shown here is derived from an EMBL/GenBank/DDBJ whole genome shotgun (WGS) entry which is preliminary data.</text>
</comment>
<dbReference type="AlphaFoldDB" id="A0AB34FHT3"/>
<evidence type="ECO:0000256" key="7">
    <source>
        <dbReference type="SAM" id="Phobius"/>
    </source>
</evidence>
<sequence>MALRVSPLSNSKYRVGWIAALPVEMAAALSALESNHGKPRAQHEKDHNSYTLGHIGRHNIVVACLPAGGYGTINAAHVASQMVMSFPQLRFGLLVGVGGGIPSAQNDIRLGDVVISKPEGILSGVVQYDFGKVREGDIFVRTGNLAKPPPVVLNGIASLQTQYELGKGRITECLRTLYQDTDGGDKLTNEFEYPGAANDKLFNAKYVHPEDQATCDSCHPGAEVVREPRINSEPVIHYGTIASGNRVVKSAEERDREGKLLGALCFEMEAAGIMDNFPCLVIRGVCDYSDSHKNKRWQRYSAATAAAYAVEFLGHITPEDVRETPAVTEATAVGAYGEDIRQATSGAHPLMASRGSLESANEHVFSSGDTVLARRSQVPIDTLVTAHGILMTLVFVAGYPIGAIISRFIHQWFIHAGWQLLVYCGMWAGFGVGIVASSRFDLFFTSPHTRLGVFVVPLLGIQPLLGLLHHLYFLRNRQRGIISYIHIWYGRSLMIIGVVNGGLGIKYARDLGLVRPAESHQLQVGYIVVASIVAAAYIGSIAFTFIMDTREPFTYTPLSSDDSIRVVEILPGDFEDAIECEIFATTSGSQSSYEALSLHITVNLERALRYLRRRDSKRPLWIDAICINQQDYREKERQVRAIATIFKQSTQVLVWLGEELDPSIQENGPPLMPISEVFEVISAISEKKSVAEFVGNNPWERWTPSLLNFLKRPWFKRLWVVQETAMTWNPLLVWFTSNGAVAIANAFENIDALLNAWTWHQLWKHDKDLSAQELARRLIRLLFQFKGKFLCSDERDRLYGILGIICAPESSAPTPIDYEKDAAAVFKELAVFLIESRNSLDILFGDRATFDSSGYPGKPSWVPTWKSYTTFTRGFYPPPPIWTEGEPLEGFEPKQPRAADYRFSDDQQVLFVKGCAVGDVIGIGTPPSYYPDDGEGKSTGEESRNALSQLLMMWETELVYLPTLRVKATEEEFNSAVDEYSKSFTPEFSHLPSWRARWATEQDSIDAFRKTLFRREDPGSRNSRVTWRQCYEMLLGREECHGEHEEEVREELGRFAYFKWRDIHGMIPFRLSGGQFGIVEFDMDVYSGDGIGHEFFVVLIPGGPGPVAVRAEKGGLRFISSCYVQGLEDETAWEAFLEGKELFEFPLI</sequence>
<name>A0AB34FHT3_9HYPO</name>
<keyword evidence="6 7" id="KW-0472">Membrane</keyword>
<feature type="transmembrane region" description="Helical" evidence="7">
    <location>
        <begin position="384"/>
        <end position="408"/>
    </location>
</feature>
<feature type="transmembrane region" description="Helical" evidence="7">
    <location>
        <begin position="525"/>
        <end position="546"/>
    </location>
</feature>
<evidence type="ECO:0000256" key="4">
    <source>
        <dbReference type="ARBA" id="ARBA00022982"/>
    </source>
</evidence>
<feature type="domain" description="Cytochrome b561" evidence="8">
    <location>
        <begin position="386"/>
        <end position="505"/>
    </location>
</feature>
<dbReference type="CDD" id="cd08760">
    <property type="entry name" value="Cyt_b561_FRRS1_like"/>
    <property type="match status" value="1"/>
</dbReference>
<dbReference type="Pfam" id="PF01048">
    <property type="entry name" value="PNP_UDP_1"/>
    <property type="match status" value="1"/>
</dbReference>
<dbReference type="SMART" id="SM00665">
    <property type="entry name" value="B561"/>
    <property type="match status" value="1"/>
</dbReference>
<evidence type="ECO:0000313" key="10">
    <source>
        <dbReference type="Proteomes" id="UP001163105"/>
    </source>
</evidence>
<dbReference type="GO" id="GO:0016020">
    <property type="term" value="C:membrane"/>
    <property type="evidence" value="ECO:0007669"/>
    <property type="project" value="UniProtKB-SubCell"/>
</dbReference>
<reference evidence="9" key="1">
    <citation type="submission" date="2023-01" db="EMBL/GenBank/DDBJ databases">
        <title>The growth and conidiation of Purpureocillium lavendulum are regulated by nitrogen source and histone H3K14 acetylation.</title>
        <authorList>
            <person name="Tang P."/>
            <person name="Han J."/>
            <person name="Zhang C."/>
            <person name="Tang P."/>
            <person name="Qi F."/>
            <person name="Zhang K."/>
            <person name="Liang L."/>
        </authorList>
    </citation>
    <scope>NUCLEOTIDE SEQUENCE</scope>
    <source>
        <strain evidence="9">YMF1.00683</strain>
    </source>
</reference>
<keyword evidence="3 7" id="KW-0812">Transmembrane</keyword>
<dbReference type="Gene3D" id="1.20.120.1770">
    <property type="match status" value="1"/>
</dbReference>
<keyword evidence="2" id="KW-0813">Transport</keyword>
<evidence type="ECO:0000313" key="9">
    <source>
        <dbReference type="EMBL" id="KAJ6438485.1"/>
    </source>
</evidence>
<dbReference type="InterPro" id="IPR053137">
    <property type="entry name" value="NLR-like"/>
</dbReference>
<dbReference type="InterPro" id="IPR006593">
    <property type="entry name" value="Cyt_b561/ferric_Rdtase_TM"/>
</dbReference>
<organism evidence="9 10">
    <name type="scientific">Purpureocillium lavendulum</name>
    <dbReference type="NCBI Taxonomy" id="1247861"/>
    <lineage>
        <taxon>Eukaryota</taxon>
        <taxon>Fungi</taxon>
        <taxon>Dikarya</taxon>
        <taxon>Ascomycota</taxon>
        <taxon>Pezizomycotina</taxon>
        <taxon>Sordariomycetes</taxon>
        <taxon>Hypocreomycetidae</taxon>
        <taxon>Hypocreales</taxon>
        <taxon>Ophiocordycipitaceae</taxon>
        <taxon>Purpureocillium</taxon>
    </lineage>
</organism>
<dbReference type="Proteomes" id="UP001163105">
    <property type="component" value="Unassembled WGS sequence"/>
</dbReference>
<evidence type="ECO:0000256" key="3">
    <source>
        <dbReference type="ARBA" id="ARBA00022692"/>
    </source>
</evidence>
<dbReference type="PANTHER" id="PTHR46082:SF11">
    <property type="entry name" value="AAA+ ATPASE DOMAIN-CONTAINING PROTEIN-RELATED"/>
    <property type="match status" value="1"/>
</dbReference>
<keyword evidence="5 7" id="KW-1133">Transmembrane helix</keyword>
<evidence type="ECO:0000256" key="1">
    <source>
        <dbReference type="ARBA" id="ARBA00004370"/>
    </source>
</evidence>
<dbReference type="GO" id="GO:0009116">
    <property type="term" value="P:nucleoside metabolic process"/>
    <property type="evidence" value="ECO:0007669"/>
    <property type="project" value="InterPro"/>
</dbReference>
<dbReference type="PANTHER" id="PTHR46082">
    <property type="entry name" value="ATP/GTP-BINDING PROTEIN-RELATED"/>
    <property type="match status" value="1"/>
</dbReference>
<protein>
    <submittedName>
        <fullName evidence="9">Heterokaryon incompatibility protein (HET) domain-containing protein</fullName>
    </submittedName>
</protein>
<dbReference type="InterPro" id="IPR035994">
    <property type="entry name" value="Nucleoside_phosphorylase_sf"/>
</dbReference>
<proteinExistence type="predicted"/>
<evidence type="ECO:0000259" key="8">
    <source>
        <dbReference type="SMART" id="SM00665"/>
    </source>
</evidence>
<keyword evidence="4" id="KW-0249">Electron transport</keyword>
<comment type="subcellular location">
    <subcellularLocation>
        <location evidence="1">Membrane</location>
    </subcellularLocation>
</comment>
<dbReference type="InterPro" id="IPR000845">
    <property type="entry name" value="Nucleoside_phosphorylase_d"/>
</dbReference>